<keyword evidence="4" id="KW-1185">Reference proteome</keyword>
<proteinExistence type="predicted"/>
<dbReference type="AlphaFoldDB" id="A0A9P4TZY3"/>
<gene>
    <name evidence="3" type="ORF">EJ08DRAFT_609892</name>
</gene>
<evidence type="ECO:0000259" key="2">
    <source>
        <dbReference type="Pfam" id="PF12222"/>
    </source>
</evidence>
<feature type="domain" description="Peptide N-acetyl-beta-D-glucosaminyl asparaginase amidase A N-terminal" evidence="2">
    <location>
        <begin position="81"/>
        <end position="395"/>
    </location>
</feature>
<feature type="signal peptide" evidence="1">
    <location>
        <begin position="1"/>
        <end position="28"/>
    </location>
</feature>
<protein>
    <recommendedName>
        <fullName evidence="2">Peptide N-acetyl-beta-D-glucosaminyl asparaginase amidase A N-terminal domain-containing protein</fullName>
    </recommendedName>
</protein>
<comment type="caution">
    <text evidence="3">The sequence shown here is derived from an EMBL/GenBank/DDBJ whole genome shotgun (WGS) entry which is preliminary data.</text>
</comment>
<evidence type="ECO:0000313" key="3">
    <source>
        <dbReference type="EMBL" id="KAF2432125.1"/>
    </source>
</evidence>
<feature type="chain" id="PRO_5040380363" description="Peptide N-acetyl-beta-D-glucosaminyl asparaginase amidase A N-terminal domain-containing protein" evidence="1">
    <location>
        <begin position="29"/>
        <end position="623"/>
    </location>
</feature>
<accession>A0A9P4TZY3</accession>
<dbReference type="EMBL" id="MU007028">
    <property type="protein sequence ID" value="KAF2432125.1"/>
    <property type="molecule type" value="Genomic_DNA"/>
</dbReference>
<dbReference type="PANTHER" id="PTHR31104">
    <property type="entry name" value="PEPTIDE-N4-(N-ACETYL-BETA-GLUCOSAMINYL)ASPARAGINE AMIDASE A PROTEIN"/>
    <property type="match status" value="1"/>
</dbReference>
<dbReference type="Proteomes" id="UP000800235">
    <property type="component" value="Unassembled WGS sequence"/>
</dbReference>
<dbReference type="InterPro" id="IPR021102">
    <property type="entry name" value="PNGase_A"/>
</dbReference>
<keyword evidence="1" id="KW-0732">Signal</keyword>
<sequence>MMLLQFPQWKSLSILWIVICAFVSPIHANLHSHVGVEQETHIARRWTHRLVSPLPLQKPGTGNTSLPLDIFQVHKPIKKDPTGGCSGKILLMQHVFANSYGSPFVGNYTPPSCTFTHVSIEFKATAAGRQFDRLALMYLGDIEVWRPSTAEPTASGIVFTYEKDMTAYLPLWKKPQTVIFDLGNIVNNVYTAPINTTMYAKFWTEKSTPLIADMILPISKKLGASGKASAFNTAEGNTSVIQTIPVNTQRAVVSISACGQSTEEFWWSNVLSNDTATFNDTAGELYGYSPFREVQIYIDGSLAGVVWPFPIIFTGGVAPGLWRPIVGIDAYDLREPEIDITPFVPLLTDGKPHTFEIKVAGIDTKNGNSTLTSPVGGWWILTGKIFIYASKSTSNPQITVPFYKDHTPPTSSGTLTLSTTSSLTQSPLSITNTTITNSSLAYSALASRNLQISHPIAGSYSQTLSFSSKGIFTNKGLTQQNDQIANGSSFSSAFQHTTSFSYPITSIQTITYLSFPKTDEVKIDASLKFGLHINSDARIGDPISLFTLVTGPMRLDTTQEGVANFSNQRNGSYNSGSMKQSFVERSGGSVYVRDVEARNLTIVRDREVETLDSRVGLMVQDYK</sequence>
<dbReference type="OrthoDB" id="1612078at2759"/>
<dbReference type="Pfam" id="PF25156">
    <property type="entry name" value="PNGase_A_C"/>
    <property type="match status" value="1"/>
</dbReference>
<organism evidence="3 4">
    <name type="scientific">Tothia fuscella</name>
    <dbReference type="NCBI Taxonomy" id="1048955"/>
    <lineage>
        <taxon>Eukaryota</taxon>
        <taxon>Fungi</taxon>
        <taxon>Dikarya</taxon>
        <taxon>Ascomycota</taxon>
        <taxon>Pezizomycotina</taxon>
        <taxon>Dothideomycetes</taxon>
        <taxon>Pleosporomycetidae</taxon>
        <taxon>Venturiales</taxon>
        <taxon>Cylindrosympodiaceae</taxon>
        <taxon>Tothia</taxon>
    </lineage>
</organism>
<evidence type="ECO:0000256" key="1">
    <source>
        <dbReference type="SAM" id="SignalP"/>
    </source>
</evidence>
<dbReference type="InterPro" id="IPR056948">
    <property type="entry name" value="PNGaseA_N"/>
</dbReference>
<reference evidence="3" key="1">
    <citation type="journal article" date="2020" name="Stud. Mycol.">
        <title>101 Dothideomycetes genomes: a test case for predicting lifestyles and emergence of pathogens.</title>
        <authorList>
            <person name="Haridas S."/>
            <person name="Albert R."/>
            <person name="Binder M."/>
            <person name="Bloem J."/>
            <person name="Labutti K."/>
            <person name="Salamov A."/>
            <person name="Andreopoulos B."/>
            <person name="Baker S."/>
            <person name="Barry K."/>
            <person name="Bills G."/>
            <person name="Bluhm B."/>
            <person name="Cannon C."/>
            <person name="Castanera R."/>
            <person name="Culley D."/>
            <person name="Daum C."/>
            <person name="Ezra D."/>
            <person name="Gonzalez J."/>
            <person name="Henrissat B."/>
            <person name="Kuo A."/>
            <person name="Liang C."/>
            <person name="Lipzen A."/>
            <person name="Lutzoni F."/>
            <person name="Magnuson J."/>
            <person name="Mondo S."/>
            <person name="Nolan M."/>
            <person name="Ohm R."/>
            <person name="Pangilinan J."/>
            <person name="Park H.-J."/>
            <person name="Ramirez L."/>
            <person name="Alfaro M."/>
            <person name="Sun H."/>
            <person name="Tritt A."/>
            <person name="Yoshinaga Y."/>
            <person name="Zwiers L.-H."/>
            <person name="Turgeon B."/>
            <person name="Goodwin S."/>
            <person name="Spatafora J."/>
            <person name="Crous P."/>
            <person name="Grigoriev I."/>
        </authorList>
    </citation>
    <scope>NUCLEOTIDE SEQUENCE</scope>
    <source>
        <strain evidence="3">CBS 130266</strain>
    </source>
</reference>
<dbReference type="Pfam" id="PF12222">
    <property type="entry name" value="PNGaseA"/>
    <property type="match status" value="1"/>
</dbReference>
<evidence type="ECO:0000313" key="4">
    <source>
        <dbReference type="Proteomes" id="UP000800235"/>
    </source>
</evidence>
<name>A0A9P4TZY3_9PEZI</name>